<dbReference type="SUPFAM" id="SSF56954">
    <property type="entry name" value="Outer membrane efflux proteins (OEP)"/>
    <property type="match status" value="1"/>
</dbReference>
<dbReference type="InterPro" id="IPR003423">
    <property type="entry name" value="OMP_efflux"/>
</dbReference>
<proteinExistence type="inferred from homology"/>
<feature type="coiled-coil region" evidence="3">
    <location>
        <begin position="221"/>
        <end position="255"/>
    </location>
</feature>
<name>A0A6N1XCD1_9BURK</name>
<dbReference type="Proteomes" id="UP000509579">
    <property type="component" value="Plasmid unnamed1"/>
</dbReference>
<comment type="similarity">
    <text evidence="1 2">Belongs to the outer membrane factor (OMF) (TC 1.B.17) family.</text>
</comment>
<keyword evidence="2" id="KW-0812">Transmembrane</keyword>
<organism evidence="4 5">
    <name type="scientific">Comamonas antarctica</name>
    <dbReference type="NCBI Taxonomy" id="2743470"/>
    <lineage>
        <taxon>Bacteria</taxon>
        <taxon>Pseudomonadati</taxon>
        <taxon>Pseudomonadota</taxon>
        <taxon>Betaproteobacteria</taxon>
        <taxon>Burkholderiales</taxon>
        <taxon>Comamonadaceae</taxon>
        <taxon>Comamonas</taxon>
    </lineage>
</organism>
<dbReference type="AlphaFoldDB" id="A0A6N1XCD1"/>
<feature type="signal peptide" evidence="2">
    <location>
        <begin position="1"/>
        <end position="32"/>
    </location>
</feature>
<dbReference type="InterPro" id="IPR010131">
    <property type="entry name" value="MdtP/NodT-like"/>
</dbReference>
<dbReference type="PANTHER" id="PTHR30203">
    <property type="entry name" value="OUTER MEMBRANE CATION EFFLUX PROTEIN"/>
    <property type="match status" value="1"/>
</dbReference>
<dbReference type="GO" id="GO:0015562">
    <property type="term" value="F:efflux transmembrane transporter activity"/>
    <property type="evidence" value="ECO:0007669"/>
    <property type="project" value="InterPro"/>
</dbReference>
<dbReference type="Pfam" id="PF02321">
    <property type="entry name" value="OEP"/>
    <property type="match status" value="2"/>
</dbReference>
<evidence type="ECO:0000256" key="3">
    <source>
        <dbReference type="SAM" id="Coils"/>
    </source>
</evidence>
<dbReference type="PANTHER" id="PTHR30203:SF32">
    <property type="entry name" value="CATION EFFLUX SYSTEM PROTEIN CUSC"/>
    <property type="match status" value="1"/>
</dbReference>
<geneLocation type="plasmid" evidence="4 5">
    <name>unnamed1</name>
</geneLocation>
<keyword evidence="4" id="KW-0614">Plasmid</keyword>
<protein>
    <submittedName>
        <fullName evidence="4">Efflux transporter outer membrane subunit</fullName>
    </submittedName>
</protein>
<reference evidence="4 5" key="1">
    <citation type="submission" date="2020-06" db="EMBL/GenBank/DDBJ databases">
        <title>Acidovorax antarctica sp. nov., isolated from Corinth ice sheet soil, Antarctic Fields Peninsula.</title>
        <authorList>
            <person name="Xu Q."/>
            <person name="Peng F."/>
        </authorList>
    </citation>
    <scope>NUCLEOTIDE SEQUENCE [LARGE SCALE GENOMIC DNA]</scope>
    <source>
        <strain evidence="4 5">16-35-5</strain>
        <plasmid evidence="4 5">unnamed1</plasmid>
    </source>
</reference>
<dbReference type="EMBL" id="CP054841">
    <property type="protein sequence ID" value="QKV55536.1"/>
    <property type="molecule type" value="Genomic_DNA"/>
</dbReference>
<keyword evidence="5" id="KW-1185">Reference proteome</keyword>
<dbReference type="KEGG" id="aant:HUK68_21735"/>
<dbReference type="GO" id="GO:0005886">
    <property type="term" value="C:plasma membrane"/>
    <property type="evidence" value="ECO:0007669"/>
    <property type="project" value="UniProtKB-SubCell"/>
</dbReference>
<keyword evidence="2" id="KW-1134">Transmembrane beta strand</keyword>
<keyword evidence="2" id="KW-0472">Membrane</keyword>
<sequence>MSKNRIPAIEALRLAPMALALLLAGCAGTHSAYETPAAVLPAAWQQQPQPAQATALPERWWRQFNDPALDQLVETALARNNDLGAAAWRVRQAQLQAGIAATALAPTLSGSVSSNASRRLEGSGNATARSSGATLAASYELDLWGRVARTRDAAEWSARASAEDLEATAQALAGTAAGLYWQLGYLQLRLASSQESLAYSLRTQQLVRAQYAAGAVSALELREAEQTVAGQRAVMAQLEQQRVETRNAIAVLLDAPPGDATLVRLLPQPAQHLPEGALPAVAAGVPAALLARRPDLRAAEARLRSVLASGDATRASYYPSLTLTGQLGTSSTALLNLLSNPVAALGAGLNLPFLRQREMQLSGELASAQYAEAVVNFRQTLYAALADVENALSARSQQAQQGEQLALQLAAAREAERLYEVRYRTGASALRLWLDAQERRRAAELALQQNRLDQLNALATLYRVLGGGVPVVTPDSVLPPPAGEYSP</sequence>
<comment type="subcellular location">
    <subcellularLocation>
        <location evidence="2">Cell membrane</location>
        <topology evidence="2">Lipid-anchor</topology>
    </subcellularLocation>
</comment>
<keyword evidence="2" id="KW-0732">Signal</keyword>
<dbReference type="Gene3D" id="2.20.200.10">
    <property type="entry name" value="Outer membrane efflux proteins (OEP)"/>
    <property type="match status" value="1"/>
</dbReference>
<keyword evidence="3" id="KW-0175">Coiled coil</keyword>
<evidence type="ECO:0000313" key="5">
    <source>
        <dbReference type="Proteomes" id="UP000509579"/>
    </source>
</evidence>
<dbReference type="Gene3D" id="1.20.1600.10">
    <property type="entry name" value="Outer membrane efflux proteins (OEP)"/>
    <property type="match status" value="1"/>
</dbReference>
<dbReference type="RefSeq" id="WP_175506323.1">
    <property type="nucleotide sequence ID" value="NZ_CP054841.1"/>
</dbReference>
<accession>A0A6N1XCD1</accession>
<gene>
    <name evidence="4" type="ORF">HUK68_21735</name>
</gene>
<feature type="chain" id="PRO_5027166387" evidence="2">
    <location>
        <begin position="33"/>
        <end position="487"/>
    </location>
</feature>
<keyword evidence="2" id="KW-0564">Palmitate</keyword>
<keyword evidence="2" id="KW-0449">Lipoprotein</keyword>
<dbReference type="NCBIfam" id="TIGR01845">
    <property type="entry name" value="outer_NodT"/>
    <property type="match status" value="1"/>
</dbReference>
<dbReference type="PROSITE" id="PS51257">
    <property type="entry name" value="PROKAR_LIPOPROTEIN"/>
    <property type="match status" value="1"/>
</dbReference>
<evidence type="ECO:0000313" key="4">
    <source>
        <dbReference type="EMBL" id="QKV55536.1"/>
    </source>
</evidence>
<evidence type="ECO:0000256" key="2">
    <source>
        <dbReference type="RuleBase" id="RU362097"/>
    </source>
</evidence>
<evidence type="ECO:0000256" key="1">
    <source>
        <dbReference type="ARBA" id="ARBA00007613"/>
    </source>
</evidence>